<gene>
    <name evidence="2" type="ORF">Ahu01nite_077510</name>
</gene>
<evidence type="ECO:0000256" key="1">
    <source>
        <dbReference type="SAM" id="MobiDB-lite"/>
    </source>
</evidence>
<keyword evidence="3" id="KW-1185">Reference proteome</keyword>
<protein>
    <recommendedName>
        <fullName evidence="4">HemY protein</fullName>
    </recommendedName>
</protein>
<dbReference type="Proteomes" id="UP000603200">
    <property type="component" value="Unassembled WGS sequence"/>
</dbReference>
<evidence type="ECO:0000313" key="3">
    <source>
        <dbReference type="Proteomes" id="UP000603200"/>
    </source>
</evidence>
<comment type="caution">
    <text evidence="2">The sequence shown here is derived from an EMBL/GenBank/DDBJ whole genome shotgun (WGS) entry which is preliminary data.</text>
</comment>
<feature type="compositionally biased region" description="Pro residues" evidence="1">
    <location>
        <begin position="381"/>
        <end position="390"/>
    </location>
</feature>
<feature type="region of interest" description="Disordered" evidence="1">
    <location>
        <begin position="369"/>
        <end position="392"/>
    </location>
</feature>
<dbReference type="InterPro" id="IPR011990">
    <property type="entry name" value="TPR-like_helical_dom_sf"/>
</dbReference>
<feature type="region of interest" description="Disordered" evidence="1">
    <location>
        <begin position="425"/>
        <end position="447"/>
    </location>
</feature>
<accession>A0ABQ4A1C6</accession>
<dbReference type="EMBL" id="BOMN01000112">
    <property type="protein sequence ID" value="GIE24649.1"/>
    <property type="molecule type" value="Genomic_DNA"/>
</dbReference>
<feature type="compositionally biased region" description="Polar residues" evidence="1">
    <location>
        <begin position="436"/>
        <end position="447"/>
    </location>
</feature>
<evidence type="ECO:0008006" key="4">
    <source>
        <dbReference type="Google" id="ProtNLM"/>
    </source>
</evidence>
<reference evidence="2 3" key="1">
    <citation type="submission" date="2021-01" db="EMBL/GenBank/DDBJ databases">
        <title>Whole genome shotgun sequence of Actinoplanes humidus NBRC 14915.</title>
        <authorList>
            <person name="Komaki H."/>
            <person name="Tamura T."/>
        </authorList>
    </citation>
    <scope>NUCLEOTIDE SEQUENCE [LARGE SCALE GENOMIC DNA]</scope>
    <source>
        <strain evidence="2 3">NBRC 14915</strain>
    </source>
</reference>
<dbReference type="SUPFAM" id="SSF48452">
    <property type="entry name" value="TPR-like"/>
    <property type="match status" value="1"/>
</dbReference>
<evidence type="ECO:0000313" key="2">
    <source>
        <dbReference type="EMBL" id="GIE24649.1"/>
    </source>
</evidence>
<proteinExistence type="predicted"/>
<dbReference type="Gene3D" id="1.25.40.10">
    <property type="entry name" value="Tetratricopeptide repeat domain"/>
    <property type="match status" value="1"/>
</dbReference>
<sequence>MMLTLIAVFILLIATNVYFLWGQPRLRRRSLLTAIPLLYSEVRSELETAEGRLAEALVNGLGARDTRDARFALAWVRARLGEFDRSKYADALTALGAVERDDTVTTDLRLWLLAKQGRHDEVLALAGRAGVRLSPTVQNRTLQAVAFENRAVELWNSRDADGAVRSLDQARRLRTEPMIGGPDLVEVLIEDGLRTLATGDHGRAERSFAQALERAREDSVQRIEARLGLFAVRWLGTDRAALLPLLKDEFEALRARRDLRGAGRDDTGALRATVGWWYLTALLDDWRRRLTPGEPLPLTERELFLAAVRVVTEADSEQGDVPMMHGLIEYGFAEDAPGRGRAVALLQHSTRLAKGVILPEIRELTGAAMPEHPGWTRPPAERPAPWPGFPRPDDAPLDDVLVRLAALRQNFPELTEVLADIGRRLRDARSGLNRPAGQNGSDTRGSR</sequence>
<organism evidence="2 3">
    <name type="scientific">Winogradskya humida</name>
    <dbReference type="NCBI Taxonomy" id="113566"/>
    <lineage>
        <taxon>Bacteria</taxon>
        <taxon>Bacillati</taxon>
        <taxon>Actinomycetota</taxon>
        <taxon>Actinomycetes</taxon>
        <taxon>Micromonosporales</taxon>
        <taxon>Micromonosporaceae</taxon>
        <taxon>Winogradskya</taxon>
    </lineage>
</organism>
<name>A0ABQ4A1C6_9ACTN</name>
<dbReference type="RefSeq" id="WP_203841653.1">
    <property type="nucleotide sequence ID" value="NZ_BAAATV010000009.1"/>
</dbReference>